<dbReference type="PANTHER" id="PTHR37950:SF1">
    <property type="entry name" value="4-HYDROXYPHENYLACETATE CATABOLISM PROTEIN"/>
    <property type="match status" value="1"/>
</dbReference>
<gene>
    <name evidence="1" type="ORF">ACFSMZ_13765</name>
</gene>
<dbReference type="PANTHER" id="PTHR37950">
    <property type="entry name" value="4-HYDROXYPHENYLACETATE CATABOLISM PROTEIN"/>
    <property type="match status" value="1"/>
</dbReference>
<dbReference type="SUPFAM" id="SSF55331">
    <property type="entry name" value="Tautomerase/MIF"/>
    <property type="match status" value="1"/>
</dbReference>
<comment type="caution">
    <text evidence="1">The sequence shown here is derived from an EMBL/GenBank/DDBJ whole genome shotgun (WGS) entry which is preliminary data.</text>
</comment>
<dbReference type="Proteomes" id="UP001597373">
    <property type="component" value="Unassembled WGS sequence"/>
</dbReference>
<evidence type="ECO:0000313" key="1">
    <source>
        <dbReference type="EMBL" id="MFD2260817.1"/>
    </source>
</evidence>
<proteinExistence type="predicted"/>
<dbReference type="EMBL" id="JBHUIR010000054">
    <property type="protein sequence ID" value="MFD2260817.1"/>
    <property type="molecule type" value="Genomic_DNA"/>
</dbReference>
<protein>
    <submittedName>
        <fullName evidence="1">5-carboxymethyl-2-hydroxymuconate Delta-isomerase</fullName>
    </submittedName>
</protein>
<dbReference type="InterPro" id="IPR014347">
    <property type="entry name" value="Tautomerase/MIF_sf"/>
</dbReference>
<organism evidence="1 2">
    <name type="scientific">Chelativorans composti</name>
    <dbReference type="NCBI Taxonomy" id="768533"/>
    <lineage>
        <taxon>Bacteria</taxon>
        <taxon>Pseudomonadati</taxon>
        <taxon>Pseudomonadota</taxon>
        <taxon>Alphaproteobacteria</taxon>
        <taxon>Hyphomicrobiales</taxon>
        <taxon>Phyllobacteriaceae</taxon>
        <taxon>Chelativorans</taxon>
    </lineage>
</organism>
<name>A0ABW5DIM9_9HYPH</name>
<dbReference type="RefSeq" id="WP_345098090.1">
    <property type="nucleotide sequence ID" value="NZ_BAABGS010000012.1"/>
</dbReference>
<dbReference type="InterPro" id="IPR004220">
    <property type="entry name" value="5-COMe_2-OHmuconate_Isoase"/>
</dbReference>
<evidence type="ECO:0000313" key="2">
    <source>
        <dbReference type="Proteomes" id="UP001597373"/>
    </source>
</evidence>
<dbReference type="Pfam" id="PF02962">
    <property type="entry name" value="CHMI"/>
    <property type="match status" value="1"/>
</dbReference>
<reference evidence="2" key="1">
    <citation type="journal article" date="2019" name="Int. J. Syst. Evol. Microbiol.">
        <title>The Global Catalogue of Microorganisms (GCM) 10K type strain sequencing project: providing services to taxonomists for standard genome sequencing and annotation.</title>
        <authorList>
            <consortium name="The Broad Institute Genomics Platform"/>
            <consortium name="The Broad Institute Genome Sequencing Center for Infectious Disease"/>
            <person name="Wu L."/>
            <person name="Ma J."/>
        </authorList>
    </citation>
    <scope>NUCLEOTIDE SEQUENCE [LARGE SCALE GENOMIC DNA]</scope>
    <source>
        <strain evidence="2">KCTC 23707</strain>
    </source>
</reference>
<keyword evidence="2" id="KW-1185">Reference proteome</keyword>
<sequence length="115" mass="13103">MPHFVIEYSRNIESDYDVNEIIDTAFQAGVDCGFMNPDSIQVRAIGYDNFRLKDGLTSFLHLTVALFAGRTLEQKQSFTTLACERLAERFPKIGSISVDMRDMDQQVYRKRLAGS</sequence>
<dbReference type="Gene3D" id="3.30.429.10">
    <property type="entry name" value="Macrophage Migration Inhibitory Factor"/>
    <property type="match status" value="1"/>
</dbReference>
<accession>A0ABW5DIM9</accession>